<dbReference type="Gene3D" id="6.10.250.3150">
    <property type="match status" value="1"/>
</dbReference>
<dbReference type="Pfam" id="PF24568">
    <property type="entry name" value="CC_PcsB"/>
    <property type="match status" value="1"/>
</dbReference>
<evidence type="ECO:0000313" key="7">
    <source>
        <dbReference type="Proteomes" id="UP001299068"/>
    </source>
</evidence>
<evidence type="ECO:0000256" key="2">
    <source>
        <dbReference type="SAM" id="Coils"/>
    </source>
</evidence>
<dbReference type="CDD" id="cd12797">
    <property type="entry name" value="M23_peptidase"/>
    <property type="match status" value="1"/>
</dbReference>
<reference evidence="6 7" key="1">
    <citation type="journal article" date="2021" name="Cell Host Microbe">
        <title>in vivo commensal control of Clostridioides difficile virulence.</title>
        <authorList>
            <person name="Girinathan B.P."/>
            <person name="Dibenedetto N."/>
            <person name="Worley J.N."/>
            <person name="Peltier J."/>
            <person name="Arrieta-Ortiz M.L."/>
            <person name="Rupa Christinal Immanuel S."/>
            <person name="Lavin R."/>
            <person name="Delaney M.L."/>
            <person name="Cummins C."/>
            <person name="Hoffmann M."/>
            <person name="Luo Y."/>
            <person name="Gonzalez-Escalona N."/>
            <person name="Allard M."/>
            <person name="Onderdonk A.B."/>
            <person name="Gerber G.K."/>
            <person name="Sonenshein A.L."/>
            <person name="Baliga N."/>
            <person name="Dupuy B."/>
            <person name="Bry L."/>
        </authorList>
    </citation>
    <scope>NUCLEOTIDE SEQUENCE [LARGE SCALE GENOMIC DNA]</scope>
    <source>
        <strain evidence="6 7">DSM 599</strain>
    </source>
</reference>
<dbReference type="Gene3D" id="2.70.70.10">
    <property type="entry name" value="Glucose Permease (Domain IIA)"/>
    <property type="match status" value="1"/>
</dbReference>
<feature type="compositionally biased region" description="Low complexity" evidence="3">
    <location>
        <begin position="277"/>
        <end position="298"/>
    </location>
</feature>
<evidence type="ECO:0000259" key="5">
    <source>
        <dbReference type="Pfam" id="PF24568"/>
    </source>
</evidence>
<name>A0ABS7KX59_CLOSR</name>
<dbReference type="InterPro" id="IPR057309">
    <property type="entry name" value="PcsB_CC"/>
</dbReference>
<feature type="region of interest" description="Disordered" evidence="3">
    <location>
        <begin position="201"/>
        <end position="221"/>
    </location>
</feature>
<proteinExistence type="predicted"/>
<feature type="region of interest" description="Disordered" evidence="3">
    <location>
        <begin position="277"/>
        <end position="303"/>
    </location>
</feature>
<organism evidence="6 7">
    <name type="scientific">Clostridium sardiniense</name>
    <name type="common">Clostridium absonum</name>
    <dbReference type="NCBI Taxonomy" id="29369"/>
    <lineage>
        <taxon>Bacteria</taxon>
        <taxon>Bacillati</taxon>
        <taxon>Bacillota</taxon>
        <taxon>Clostridia</taxon>
        <taxon>Eubacteriales</taxon>
        <taxon>Clostridiaceae</taxon>
        <taxon>Clostridium</taxon>
    </lineage>
</organism>
<accession>A0ABS7KX59</accession>
<protein>
    <submittedName>
        <fullName evidence="6">Peptidoglycan DD-metalloendopeptidase family protein</fullName>
    </submittedName>
</protein>
<gene>
    <name evidence="6" type="ORF">K5V21_06970</name>
</gene>
<dbReference type="RefSeq" id="WP_221860283.1">
    <property type="nucleotide sequence ID" value="NZ_JAIKTU010000005.1"/>
</dbReference>
<evidence type="ECO:0000256" key="1">
    <source>
        <dbReference type="ARBA" id="ARBA00022729"/>
    </source>
</evidence>
<dbReference type="EMBL" id="JAIKTU010000005">
    <property type="protein sequence ID" value="MBY0755193.1"/>
    <property type="molecule type" value="Genomic_DNA"/>
</dbReference>
<feature type="coiled-coil region" evidence="2">
    <location>
        <begin position="30"/>
        <end position="127"/>
    </location>
</feature>
<dbReference type="InterPro" id="IPR016047">
    <property type="entry name" value="M23ase_b-sheet_dom"/>
</dbReference>
<keyword evidence="7" id="KW-1185">Reference proteome</keyword>
<evidence type="ECO:0000259" key="4">
    <source>
        <dbReference type="Pfam" id="PF01551"/>
    </source>
</evidence>
<dbReference type="InterPro" id="IPR050570">
    <property type="entry name" value="Cell_wall_metabolism_enzyme"/>
</dbReference>
<keyword evidence="2" id="KW-0175">Coiled coil</keyword>
<dbReference type="InterPro" id="IPR011055">
    <property type="entry name" value="Dup_hybrid_motif"/>
</dbReference>
<keyword evidence="1" id="KW-0732">Signal</keyword>
<feature type="domain" description="Peptidoglycan hydrolase PcsB coiled-coil" evidence="5">
    <location>
        <begin position="115"/>
        <end position="188"/>
    </location>
</feature>
<evidence type="ECO:0000313" key="6">
    <source>
        <dbReference type="EMBL" id="MBY0755193.1"/>
    </source>
</evidence>
<evidence type="ECO:0000256" key="3">
    <source>
        <dbReference type="SAM" id="MobiDB-lite"/>
    </source>
</evidence>
<feature type="compositionally biased region" description="Basic and acidic residues" evidence="3">
    <location>
        <begin position="202"/>
        <end position="221"/>
    </location>
</feature>
<feature type="domain" description="M23ase beta-sheet core" evidence="4">
    <location>
        <begin position="326"/>
        <end position="420"/>
    </location>
</feature>
<comment type="caution">
    <text evidence="6">The sequence shown here is derived from an EMBL/GenBank/DDBJ whole genome shotgun (WGS) entry which is preliminary data.</text>
</comment>
<dbReference type="PANTHER" id="PTHR21666:SF289">
    <property type="entry name" value="L-ALA--D-GLU ENDOPEPTIDASE"/>
    <property type="match status" value="1"/>
</dbReference>
<dbReference type="Proteomes" id="UP001299068">
    <property type="component" value="Unassembled WGS sequence"/>
</dbReference>
<dbReference type="SUPFAM" id="SSF51261">
    <property type="entry name" value="Duplicated hybrid motif"/>
    <property type="match status" value="1"/>
</dbReference>
<dbReference type="PANTHER" id="PTHR21666">
    <property type="entry name" value="PEPTIDASE-RELATED"/>
    <property type="match status" value="1"/>
</dbReference>
<sequence>MKKKVISLTIIITMVTVLTPIDNFNVYAANNSNKEKIESNKEKISDLEKEKNNIKEKKKEQESELDSLMKEIEEKSLQLTKSENTLKKYENEVQRLNKEVDKINTEISTNEKEIVQNEEEAKNTEELLENRLRSYYKANFQSQYLYMIFSSKSIGELFSNIFNVNKIIKTDNELLKEIKELHKELEEKKETLNNKKIKVQNAKKEQEELKQKSKVEKDKHEAEVNKLKSLEHEKEIKINKLSSEEKNVKSKIEDLLSYNAELQNEINKIFNEINNNNSGSNNNNNSNSDLSNNNKPNESGFMVPTVGPITSSYGPRVHPVTGANGFHTGVDYGASHGAPIKASKSGTVVTAGWMSGYGKTVIIDHGNGKQTLYAHSSELLVSAGQKVSGGQVIAKVGSTGMSTGAHLHFEIRINGNHTDPMRYL</sequence>
<dbReference type="Pfam" id="PF01551">
    <property type="entry name" value="Peptidase_M23"/>
    <property type="match status" value="1"/>
</dbReference>